<dbReference type="Proteomes" id="UP000794436">
    <property type="component" value="Unassembled WGS sequence"/>
</dbReference>
<dbReference type="OrthoDB" id="168427at2759"/>
<feature type="region of interest" description="Disordered" evidence="1">
    <location>
        <begin position="43"/>
        <end position="64"/>
    </location>
</feature>
<feature type="compositionally biased region" description="Polar residues" evidence="1">
    <location>
        <begin position="282"/>
        <end position="291"/>
    </location>
</feature>
<feature type="transmembrane region" description="Helical" evidence="2">
    <location>
        <begin position="72"/>
        <end position="90"/>
    </location>
</feature>
<keyword evidence="4" id="KW-1185">Reference proteome</keyword>
<sequence>MIAFNRRQRHGTEATGTIVRQYYVTATQPNAVYAPPSAYNTAALSKKRSPSPSRHVPNDGSSASRKMSGLQLRVFFLICVALYCGTIYFADEIVKVAHWISEADPSQQWTLKPSLRPASPNDIKTEKAEATIDLAIAGEDDLGQHIDEVVESTPEPKTDQEVERPRLRVGLEEKGNEEDESERIDSTLEQTSAPPSHTEEYLDLAQTEAPTTSPVTAEPIATRTSSTYVTGHLVAEPAATTTTTIEAALTPPALVTSKPLDTAVDAIRQFEGAKEADEETTSEPVTFTKSV</sequence>
<accession>A0A8K1CEY5</accession>
<keyword evidence="2" id="KW-1133">Transmembrane helix</keyword>
<name>A0A8K1CEY5_PYTOL</name>
<comment type="caution">
    <text evidence="3">The sequence shown here is derived from an EMBL/GenBank/DDBJ whole genome shotgun (WGS) entry which is preliminary data.</text>
</comment>
<dbReference type="AlphaFoldDB" id="A0A8K1CEY5"/>
<evidence type="ECO:0000256" key="2">
    <source>
        <dbReference type="SAM" id="Phobius"/>
    </source>
</evidence>
<reference evidence="3" key="1">
    <citation type="submission" date="2019-03" db="EMBL/GenBank/DDBJ databases">
        <title>Long read genome sequence of the mycoparasitic Pythium oligandrum ATCC 38472 isolated from sugarbeet rhizosphere.</title>
        <authorList>
            <person name="Gaulin E."/>
        </authorList>
    </citation>
    <scope>NUCLEOTIDE SEQUENCE</scope>
    <source>
        <strain evidence="3">ATCC 38472_TT</strain>
    </source>
</reference>
<feature type="compositionally biased region" description="Basic and acidic residues" evidence="1">
    <location>
        <begin position="150"/>
        <end position="174"/>
    </location>
</feature>
<evidence type="ECO:0000256" key="1">
    <source>
        <dbReference type="SAM" id="MobiDB-lite"/>
    </source>
</evidence>
<organism evidence="3 4">
    <name type="scientific">Pythium oligandrum</name>
    <name type="common">Mycoparasitic fungus</name>
    <dbReference type="NCBI Taxonomy" id="41045"/>
    <lineage>
        <taxon>Eukaryota</taxon>
        <taxon>Sar</taxon>
        <taxon>Stramenopiles</taxon>
        <taxon>Oomycota</taxon>
        <taxon>Peronosporomycetes</taxon>
        <taxon>Pythiales</taxon>
        <taxon>Pythiaceae</taxon>
        <taxon>Pythium</taxon>
    </lineage>
</organism>
<proteinExistence type="predicted"/>
<keyword evidence="2" id="KW-0812">Transmembrane</keyword>
<gene>
    <name evidence="3" type="ORF">Poli38472_012504</name>
</gene>
<protein>
    <submittedName>
        <fullName evidence="3">Uncharacterized protein</fullName>
    </submittedName>
</protein>
<feature type="region of interest" description="Disordered" evidence="1">
    <location>
        <begin position="272"/>
        <end position="291"/>
    </location>
</feature>
<keyword evidence="2" id="KW-0472">Membrane</keyword>
<dbReference type="EMBL" id="SPLM01000076">
    <property type="protein sequence ID" value="TMW61313.1"/>
    <property type="molecule type" value="Genomic_DNA"/>
</dbReference>
<evidence type="ECO:0000313" key="3">
    <source>
        <dbReference type="EMBL" id="TMW61313.1"/>
    </source>
</evidence>
<feature type="region of interest" description="Disordered" evidence="1">
    <location>
        <begin position="150"/>
        <end position="198"/>
    </location>
</feature>
<evidence type="ECO:0000313" key="4">
    <source>
        <dbReference type="Proteomes" id="UP000794436"/>
    </source>
</evidence>